<evidence type="ECO:0000313" key="1">
    <source>
        <dbReference type="EMBL" id="WOE67665.1"/>
    </source>
</evidence>
<dbReference type="RefSeq" id="WP_111807730.1">
    <property type="nucleotide sequence ID" value="NZ_CP136584.1"/>
</dbReference>
<proteinExistence type="predicted"/>
<dbReference type="EMBL" id="CP136584">
    <property type="protein sequence ID" value="WOE67665.1"/>
    <property type="molecule type" value="Genomic_DNA"/>
</dbReference>
<sequence length="96" mass="10875">MFEVWDEQGHATGLTLQALKVRISNDYQGDLMVRYSNKLGLPTTLFLTIHQGVAYQRFKAGSPKLDWEWLAGAGNGHSPRDFMSEQFPLFQLSLDS</sequence>
<evidence type="ECO:0000313" key="2">
    <source>
        <dbReference type="Proteomes" id="UP001302667"/>
    </source>
</evidence>
<name>A0ABZ0FE66_9GAMM</name>
<accession>A0ABZ0FE66</accession>
<organism evidence="1 2">
    <name type="scientific">Aeromonas allosaccharophila</name>
    <dbReference type="NCBI Taxonomy" id="656"/>
    <lineage>
        <taxon>Bacteria</taxon>
        <taxon>Pseudomonadati</taxon>
        <taxon>Pseudomonadota</taxon>
        <taxon>Gammaproteobacteria</taxon>
        <taxon>Aeromonadales</taxon>
        <taxon>Aeromonadaceae</taxon>
        <taxon>Aeromonas</taxon>
    </lineage>
</organism>
<protein>
    <submittedName>
        <fullName evidence="1">Uncharacterized protein</fullName>
    </submittedName>
</protein>
<keyword evidence="2" id="KW-1185">Reference proteome</keyword>
<dbReference type="Proteomes" id="UP001302667">
    <property type="component" value="Chromosome"/>
</dbReference>
<reference evidence="1 2" key="1">
    <citation type="submission" date="2023-10" db="EMBL/GenBank/DDBJ databases">
        <title>Genome analysis of psychrotrophic aerobic bacterium Aeromonas allosaccharophila BIM B-1809 isolated from infected fish.</title>
        <authorList>
            <person name="Leanovich S.I."/>
            <person name="Sidarenka A.V."/>
            <person name="Akhremchuk A.E."/>
            <person name="Sikolenko M.A."/>
            <person name="Valentovich L.N."/>
        </authorList>
    </citation>
    <scope>NUCLEOTIDE SEQUENCE [LARGE SCALE GENOMIC DNA]</scope>
    <source>
        <strain evidence="1 2">BIM B-1809</strain>
    </source>
</reference>
<gene>
    <name evidence="1" type="ORF">RY972_06255</name>
</gene>